<reference evidence="1" key="1">
    <citation type="submission" date="2022-04" db="EMBL/GenBank/DDBJ databases">
        <title>Genome of the entomopathogenic fungus Entomophthora muscae.</title>
        <authorList>
            <person name="Elya C."/>
            <person name="Lovett B.R."/>
            <person name="Lee E."/>
            <person name="Macias A.M."/>
            <person name="Hajek A.E."/>
            <person name="De Bivort B.L."/>
            <person name="Kasson M.T."/>
            <person name="De Fine Licht H.H."/>
            <person name="Stajich J.E."/>
        </authorList>
    </citation>
    <scope>NUCLEOTIDE SEQUENCE</scope>
    <source>
        <strain evidence="1">Berkeley</strain>
    </source>
</reference>
<proteinExistence type="predicted"/>
<name>A0ACC2SUV7_9FUNG</name>
<dbReference type="EMBL" id="QTSX02004304">
    <property type="protein sequence ID" value="KAJ9066160.1"/>
    <property type="molecule type" value="Genomic_DNA"/>
</dbReference>
<accession>A0ACC2SUV7</accession>
<organism evidence="1 2">
    <name type="scientific">Entomophthora muscae</name>
    <dbReference type="NCBI Taxonomy" id="34485"/>
    <lineage>
        <taxon>Eukaryota</taxon>
        <taxon>Fungi</taxon>
        <taxon>Fungi incertae sedis</taxon>
        <taxon>Zoopagomycota</taxon>
        <taxon>Entomophthoromycotina</taxon>
        <taxon>Entomophthoromycetes</taxon>
        <taxon>Entomophthorales</taxon>
        <taxon>Entomophthoraceae</taxon>
        <taxon>Entomophthora</taxon>
    </lineage>
</organism>
<evidence type="ECO:0000313" key="2">
    <source>
        <dbReference type="Proteomes" id="UP001165960"/>
    </source>
</evidence>
<dbReference type="Proteomes" id="UP001165960">
    <property type="component" value="Unassembled WGS sequence"/>
</dbReference>
<gene>
    <name evidence="1" type="ORF">DSO57_1012351</name>
</gene>
<evidence type="ECO:0000313" key="1">
    <source>
        <dbReference type="EMBL" id="KAJ9066160.1"/>
    </source>
</evidence>
<keyword evidence="2" id="KW-1185">Reference proteome</keyword>
<comment type="caution">
    <text evidence="1">The sequence shown here is derived from an EMBL/GenBank/DDBJ whole genome shotgun (WGS) entry which is preliminary data.</text>
</comment>
<protein>
    <submittedName>
        <fullName evidence="1">Uncharacterized protein</fullName>
    </submittedName>
</protein>
<sequence>MQKVYVTEPVLDSSKTPLTGAAASTSWTSNNARDAASEAQFCALTLRNTSPPPRRSYNFSNSSVIQNFKPTNLPKFDKKSNFHMFLCLYNNLMYGTDNDMNNTAIFNYLDLETQTIIIPRLPEQGWTYKNVFRALIAEFGSEEALFCCKIEFTEGNIKKGETLMEFLEHFYLKAQTLVSMGAANFVDAKGTLLNYVHPNCKLFITLKSGVYVARKVPELMYFLGSFKEQFEVLFLDHKKPTSFPSSKSKGKSWEKDPLKKSTTVATPLSNNTKNNYTCYKCGQLGHISWDCKQPKANVCHLGHKEIKDGKHTEEEEERKEDSEDAKKMLSIQVEEKTLTANSNHPSPTIDPDPNIPDSNGCLLDQEACPKRYFPNKEEINEDVLHWVLAVNTVTRKQAIFTESLPSQEAVETVSIPYDEQLSFPYTEVTHKSVSVKKLSHLLRLVQVSTNLDILKSLKHKLTTALELFLSKFKGLDIHKVIDITSPNYREIHDYTYIELVVHKLRVRAILDSRAPENIVSTRLVKKLKLLPDLDYNKEFGTTGPDRTTALRVYSSLLFFFDKLVVTAPAIVLQNKSYVILIGTSFMAT</sequence>